<name>A0ABW9CV58_9BURK</name>
<proteinExistence type="predicted"/>
<sequence length="146" mass="16561">MLGLAAISYAYPPEDFLNSRARTLILLPTASRMTLTTVRIASEGKPYWRGTEFGRLKLIHSYSNPWCRRMVCQERRDNTAAAAALHEQNITARPLEIPVLQPILDFAQAVAPAVRRAACFDLFARGTADELERVSRFVFLLVQRRK</sequence>
<dbReference type="Proteomes" id="UP001629462">
    <property type="component" value="Unassembled WGS sequence"/>
</dbReference>
<evidence type="ECO:0000313" key="2">
    <source>
        <dbReference type="Proteomes" id="UP001629462"/>
    </source>
</evidence>
<comment type="caution">
    <text evidence="1">The sequence shown here is derived from an EMBL/GenBank/DDBJ whole genome shotgun (WGS) entry which is preliminary data.</text>
</comment>
<dbReference type="EMBL" id="JAQQDB010000035">
    <property type="protein sequence ID" value="MFM0521497.1"/>
    <property type="molecule type" value="Genomic_DNA"/>
</dbReference>
<accession>A0ABW9CV58</accession>
<gene>
    <name evidence="1" type="ORF">PQR08_29135</name>
</gene>
<reference evidence="1 2" key="1">
    <citation type="journal article" date="2024" name="Chem. Sci.">
        <title>Discovery of megapolipeptins by genome mining of a Burkholderiales bacteria collection.</title>
        <authorList>
            <person name="Paulo B.S."/>
            <person name="Recchia M.J.J."/>
            <person name="Lee S."/>
            <person name="Fergusson C.H."/>
            <person name="Romanowski S.B."/>
            <person name="Hernandez A."/>
            <person name="Krull N."/>
            <person name="Liu D.Y."/>
            <person name="Cavanagh H."/>
            <person name="Bos A."/>
            <person name="Gray C.A."/>
            <person name="Murphy B.T."/>
            <person name="Linington R.G."/>
            <person name="Eustaquio A.S."/>
        </authorList>
    </citation>
    <scope>NUCLEOTIDE SEQUENCE [LARGE SCALE GENOMIC DNA]</scope>
    <source>
        <strain evidence="1 2">RL17-374-BIF-D</strain>
    </source>
</reference>
<keyword evidence="2" id="KW-1185">Reference proteome</keyword>
<evidence type="ECO:0000313" key="1">
    <source>
        <dbReference type="EMBL" id="MFM0521497.1"/>
    </source>
</evidence>
<dbReference type="RefSeq" id="WP_408163183.1">
    <property type="nucleotide sequence ID" value="NZ_JAQQDB010000035.1"/>
</dbReference>
<organism evidence="1 2">
    <name type="scientific">Caballeronia jiangsuensis</name>
    <dbReference type="NCBI Taxonomy" id="1458357"/>
    <lineage>
        <taxon>Bacteria</taxon>
        <taxon>Pseudomonadati</taxon>
        <taxon>Pseudomonadota</taxon>
        <taxon>Betaproteobacteria</taxon>
        <taxon>Burkholderiales</taxon>
        <taxon>Burkholderiaceae</taxon>
        <taxon>Caballeronia</taxon>
    </lineage>
</organism>
<protein>
    <submittedName>
        <fullName evidence="1">Uncharacterized protein</fullName>
    </submittedName>
</protein>